<dbReference type="SUPFAM" id="SSF53807">
    <property type="entry name" value="Helical backbone' metal receptor"/>
    <property type="match status" value="1"/>
</dbReference>
<dbReference type="InterPro" id="IPR005976">
    <property type="entry name" value="Nase_Mo-Fe_CF_bsu"/>
</dbReference>
<sequence length="461" mass="50122">MALLRHTTPEIKERSALTVNPAKTCQPIGAMYAALGVRGCMPHSHGSQGCCAYHRSTLTRHYKEPIVAGTSSFTEGSSVFGGQSNLLQAIDNIFTIYEPDVIAVHTTCLSETIGDDLRQISQKAKDDGKVPDGKHIIYCNTPSYVGTHVTGYANMVKGILKGFAKKTGTPNGKINIIPGFCEPSDMAEIRRLCGLLGVEIVLVPDTDGVVNGPLTGTYEMFPKYGTTPEEVAAMGDAAGSIGLGRWGTADAVNYLDAEFKVPGKILDLPIGIQATDRFVDALRKMAGVAVPAAVDFERGQVVDAISDYIQYLHGKKVALAGDPDQILPMVELLLTLGMIPAYVVSGTGGKLFEERMKALLADVAYPCKFKNGEQADMYLLHQWIKQEPVDLLIGNTYLKHMARDEDIPLIRHGFPILDRMGHQYFPTVGYKGALRLIEKIAGAIMDRMDRDAPETSFELQM</sequence>
<evidence type="ECO:0000256" key="13">
    <source>
        <dbReference type="ARBA" id="ARBA00023231"/>
    </source>
</evidence>
<evidence type="ECO:0000256" key="1">
    <source>
        <dbReference type="ARBA" id="ARBA00001919"/>
    </source>
</evidence>
<keyword evidence="7" id="KW-0479">Metal-binding</keyword>
<evidence type="ECO:0000256" key="4">
    <source>
        <dbReference type="ARBA" id="ARBA00011462"/>
    </source>
</evidence>
<dbReference type="Pfam" id="PF00148">
    <property type="entry name" value="Oxidored_nitro"/>
    <property type="match status" value="1"/>
</dbReference>
<dbReference type="Gene3D" id="3.40.50.1980">
    <property type="entry name" value="Nitrogenase molybdenum iron protein domain"/>
    <property type="match status" value="3"/>
</dbReference>
<evidence type="ECO:0000313" key="18">
    <source>
        <dbReference type="EMBL" id="KUG28304.1"/>
    </source>
</evidence>
<evidence type="ECO:0000256" key="9">
    <source>
        <dbReference type="ARBA" id="ARBA00022840"/>
    </source>
</evidence>
<dbReference type="InterPro" id="IPR000510">
    <property type="entry name" value="Nase/OxRdtase_comp1"/>
</dbReference>
<evidence type="ECO:0000256" key="15">
    <source>
        <dbReference type="ARBA" id="ARBA00031726"/>
    </source>
</evidence>
<evidence type="ECO:0000259" key="17">
    <source>
        <dbReference type="Pfam" id="PF00148"/>
    </source>
</evidence>
<keyword evidence="13" id="KW-0535">Nitrogen fixation</keyword>
<evidence type="ECO:0000256" key="6">
    <source>
        <dbReference type="ARBA" id="ARBA00014775"/>
    </source>
</evidence>
<comment type="cofactor">
    <cofactor evidence="1">
        <name>[8Fe-7S] cluster</name>
        <dbReference type="ChEBI" id="CHEBI:21143"/>
    </cofactor>
</comment>
<dbReference type="GO" id="GO:0016163">
    <property type="term" value="F:nitrogenase activity"/>
    <property type="evidence" value="ECO:0007669"/>
    <property type="project" value="UniProtKB-EC"/>
</dbReference>
<feature type="domain" description="Nitrogenase/oxidoreductase component 1" evidence="17">
    <location>
        <begin position="25"/>
        <end position="444"/>
    </location>
</feature>
<name>A0A0W8G572_9ZZZZ</name>
<evidence type="ECO:0000256" key="7">
    <source>
        <dbReference type="ARBA" id="ARBA00022723"/>
    </source>
</evidence>
<reference evidence="18" key="1">
    <citation type="journal article" date="2015" name="Proc. Natl. Acad. Sci. U.S.A.">
        <title>Networks of energetic and metabolic interactions define dynamics in microbial communities.</title>
        <authorList>
            <person name="Embree M."/>
            <person name="Liu J.K."/>
            <person name="Al-Bassam M.M."/>
            <person name="Zengler K."/>
        </authorList>
    </citation>
    <scope>NUCLEOTIDE SEQUENCE</scope>
</reference>
<dbReference type="EC" id="1.18.6.1" evidence="5"/>
<keyword evidence="10 18" id="KW-0560">Oxidoreductase</keyword>
<keyword evidence="8" id="KW-0547">Nucleotide-binding</keyword>
<comment type="caution">
    <text evidence="18">The sequence shown here is derived from an EMBL/GenBank/DDBJ whole genome shotgun (WGS) entry which is preliminary data.</text>
</comment>
<evidence type="ECO:0000256" key="8">
    <source>
        <dbReference type="ARBA" id="ARBA00022741"/>
    </source>
</evidence>
<dbReference type="GO" id="GO:0046872">
    <property type="term" value="F:metal ion binding"/>
    <property type="evidence" value="ECO:0007669"/>
    <property type="project" value="UniProtKB-KW"/>
</dbReference>
<dbReference type="GO" id="GO:0016612">
    <property type="term" value="C:molybdenum-iron nitrogenase complex"/>
    <property type="evidence" value="ECO:0007669"/>
    <property type="project" value="InterPro"/>
</dbReference>
<keyword evidence="9" id="KW-0067">ATP-binding</keyword>
<dbReference type="InterPro" id="IPR050152">
    <property type="entry name" value="ChlB/BchB/BchZ"/>
</dbReference>
<dbReference type="GO" id="GO:0051536">
    <property type="term" value="F:iron-sulfur cluster binding"/>
    <property type="evidence" value="ECO:0007669"/>
    <property type="project" value="UniProtKB-KW"/>
</dbReference>
<evidence type="ECO:0000256" key="5">
    <source>
        <dbReference type="ARBA" id="ARBA00012773"/>
    </source>
</evidence>
<dbReference type="PANTHER" id="PTHR33712:SF7">
    <property type="entry name" value="LIGHT-INDEPENDENT PROTOCHLOROPHYLLIDE REDUCTASE SUBUNIT B"/>
    <property type="match status" value="1"/>
</dbReference>
<evidence type="ECO:0000256" key="12">
    <source>
        <dbReference type="ARBA" id="ARBA00023014"/>
    </source>
</evidence>
<evidence type="ECO:0000256" key="14">
    <source>
        <dbReference type="ARBA" id="ARBA00030899"/>
    </source>
</evidence>
<dbReference type="GO" id="GO:0005524">
    <property type="term" value="F:ATP binding"/>
    <property type="evidence" value="ECO:0007669"/>
    <property type="project" value="UniProtKB-KW"/>
</dbReference>
<evidence type="ECO:0000256" key="11">
    <source>
        <dbReference type="ARBA" id="ARBA00023004"/>
    </source>
</evidence>
<dbReference type="Gene3D" id="1.20.89.10">
    <property type="entry name" value="Nitrogenase Molybdenum-iron Protein, subunit B, domain 4"/>
    <property type="match status" value="1"/>
</dbReference>
<dbReference type="NCBIfam" id="TIGR01286">
    <property type="entry name" value="nifK"/>
    <property type="match status" value="1"/>
</dbReference>
<accession>A0A0W8G572</accession>
<proteinExistence type="inferred from homology"/>
<protein>
    <recommendedName>
        <fullName evidence="6">Nitrogenase molybdenum-iron protein beta chain</fullName>
        <ecNumber evidence="5">1.18.6.1</ecNumber>
    </recommendedName>
    <alternativeName>
        <fullName evidence="15">Dinitrogenase</fullName>
    </alternativeName>
    <alternativeName>
        <fullName evidence="14">Nitrogenase component I</fullName>
    </alternativeName>
</protein>
<keyword evidence="12" id="KW-0411">Iron-sulfur</keyword>
<dbReference type="PROSITE" id="PS00699">
    <property type="entry name" value="NITROGENASE_1_1"/>
    <property type="match status" value="1"/>
</dbReference>
<gene>
    <name evidence="18" type="ORF">ASZ90_001832</name>
</gene>
<keyword evidence="11" id="KW-0408">Iron</keyword>
<dbReference type="PANTHER" id="PTHR33712">
    <property type="entry name" value="LIGHT-INDEPENDENT PROTOCHLOROPHYLLIDE REDUCTASE SUBUNIT B"/>
    <property type="match status" value="1"/>
</dbReference>
<comment type="similarity">
    <text evidence="3">Belongs to the NifD/NifK/NifE/NifN family.</text>
</comment>
<comment type="catalytic activity">
    <reaction evidence="16">
        <text>N2 + 8 reduced [2Fe-2S]-[ferredoxin] + 16 ATP + 16 H2O = H2 + 8 oxidized [2Fe-2S]-[ferredoxin] + 2 NH4(+) + 16 ADP + 16 phosphate + 6 H(+)</text>
        <dbReference type="Rhea" id="RHEA:21448"/>
        <dbReference type="Rhea" id="RHEA-COMP:10000"/>
        <dbReference type="Rhea" id="RHEA-COMP:10001"/>
        <dbReference type="ChEBI" id="CHEBI:15377"/>
        <dbReference type="ChEBI" id="CHEBI:15378"/>
        <dbReference type="ChEBI" id="CHEBI:17997"/>
        <dbReference type="ChEBI" id="CHEBI:18276"/>
        <dbReference type="ChEBI" id="CHEBI:28938"/>
        <dbReference type="ChEBI" id="CHEBI:30616"/>
        <dbReference type="ChEBI" id="CHEBI:33737"/>
        <dbReference type="ChEBI" id="CHEBI:33738"/>
        <dbReference type="ChEBI" id="CHEBI:43474"/>
        <dbReference type="ChEBI" id="CHEBI:456216"/>
        <dbReference type="EC" id="1.18.6.1"/>
    </reaction>
</comment>
<organism evidence="18">
    <name type="scientific">hydrocarbon metagenome</name>
    <dbReference type="NCBI Taxonomy" id="938273"/>
    <lineage>
        <taxon>unclassified sequences</taxon>
        <taxon>metagenomes</taxon>
        <taxon>ecological metagenomes</taxon>
    </lineage>
</organism>
<evidence type="ECO:0000256" key="16">
    <source>
        <dbReference type="ARBA" id="ARBA00047967"/>
    </source>
</evidence>
<dbReference type="InterPro" id="IPR000318">
    <property type="entry name" value="Nase_comp1_CS"/>
</dbReference>
<comment type="function">
    <text evidence="2">This molybdenum-iron protein is part of the nitrogenase complex that catalyzes the key enzymatic reactions in nitrogen fixation.</text>
</comment>
<dbReference type="AlphaFoldDB" id="A0A0W8G572"/>
<comment type="subunit">
    <text evidence="4">Tetramer of two alpha and two beta chains. Forms complex with the iron protein (nitrogenase component 2).</text>
</comment>
<dbReference type="EMBL" id="LNQE01000235">
    <property type="protein sequence ID" value="KUG28304.1"/>
    <property type="molecule type" value="Genomic_DNA"/>
</dbReference>
<evidence type="ECO:0000256" key="3">
    <source>
        <dbReference type="ARBA" id="ARBA00011002"/>
    </source>
</evidence>
<evidence type="ECO:0000256" key="2">
    <source>
        <dbReference type="ARBA" id="ARBA00002621"/>
    </source>
</evidence>
<evidence type="ECO:0000256" key="10">
    <source>
        <dbReference type="ARBA" id="ARBA00023002"/>
    </source>
</evidence>